<gene>
    <name evidence="2" type="ORF">R1sor_001832</name>
</gene>
<dbReference type="EMBL" id="JBJQOH010000006">
    <property type="protein sequence ID" value="KAL3683810.1"/>
    <property type="molecule type" value="Genomic_DNA"/>
</dbReference>
<name>A0ABD3H084_9MARC</name>
<feature type="domain" description="MULE transposase" evidence="1">
    <location>
        <begin position="2"/>
        <end position="98"/>
    </location>
</feature>
<organism evidence="2 3">
    <name type="scientific">Riccia sorocarpa</name>
    <dbReference type="NCBI Taxonomy" id="122646"/>
    <lineage>
        <taxon>Eukaryota</taxon>
        <taxon>Viridiplantae</taxon>
        <taxon>Streptophyta</taxon>
        <taxon>Embryophyta</taxon>
        <taxon>Marchantiophyta</taxon>
        <taxon>Marchantiopsida</taxon>
        <taxon>Marchantiidae</taxon>
        <taxon>Marchantiales</taxon>
        <taxon>Ricciaceae</taxon>
        <taxon>Riccia</taxon>
    </lineage>
</organism>
<dbReference type="Proteomes" id="UP001633002">
    <property type="component" value="Unassembled WGS sequence"/>
</dbReference>
<protein>
    <recommendedName>
        <fullName evidence="1">MULE transposase domain-containing protein</fullName>
    </recommendedName>
</protein>
<evidence type="ECO:0000313" key="2">
    <source>
        <dbReference type="EMBL" id="KAL3683810.1"/>
    </source>
</evidence>
<keyword evidence="3" id="KW-1185">Reference proteome</keyword>
<sequence length="157" mass="18075">MIAMDACHTKNKKYPTLLFLATVVDGNNNIIVLAYGIAPIEDRETWCWFVGNLKYAIHGLASPNVLIVSDKQKDLVDAVVEELPTNEHVQCTFHLRMNVKRHFGAHVSKYFQRLIYIETKDKFDDALKGLEEQFPNGKEPVQYIRGIDRTKFLHVML</sequence>
<dbReference type="Pfam" id="PF10551">
    <property type="entry name" value="MULE"/>
    <property type="match status" value="1"/>
</dbReference>
<dbReference type="PANTHER" id="PTHR31973:SF187">
    <property type="entry name" value="MUTATOR TRANSPOSASE MUDRA PROTEIN"/>
    <property type="match status" value="1"/>
</dbReference>
<evidence type="ECO:0000313" key="3">
    <source>
        <dbReference type="Proteomes" id="UP001633002"/>
    </source>
</evidence>
<dbReference type="PANTHER" id="PTHR31973">
    <property type="entry name" value="POLYPROTEIN, PUTATIVE-RELATED"/>
    <property type="match status" value="1"/>
</dbReference>
<evidence type="ECO:0000259" key="1">
    <source>
        <dbReference type="Pfam" id="PF10551"/>
    </source>
</evidence>
<comment type="caution">
    <text evidence="2">The sequence shown here is derived from an EMBL/GenBank/DDBJ whole genome shotgun (WGS) entry which is preliminary data.</text>
</comment>
<proteinExistence type="predicted"/>
<dbReference type="AlphaFoldDB" id="A0ABD3H084"/>
<reference evidence="2 3" key="1">
    <citation type="submission" date="2024-09" db="EMBL/GenBank/DDBJ databases">
        <title>Chromosome-scale assembly of Riccia sorocarpa.</title>
        <authorList>
            <person name="Paukszto L."/>
        </authorList>
    </citation>
    <scope>NUCLEOTIDE SEQUENCE [LARGE SCALE GENOMIC DNA]</scope>
    <source>
        <strain evidence="2">LP-2024</strain>
        <tissue evidence="2">Aerial parts of the thallus</tissue>
    </source>
</reference>
<accession>A0ABD3H084</accession>
<dbReference type="InterPro" id="IPR018289">
    <property type="entry name" value="MULE_transposase_dom"/>
</dbReference>